<feature type="region of interest" description="Disordered" evidence="2">
    <location>
        <begin position="2750"/>
        <end position="2783"/>
    </location>
</feature>
<feature type="region of interest" description="Disordered" evidence="2">
    <location>
        <begin position="1116"/>
        <end position="1136"/>
    </location>
</feature>
<feature type="coiled-coil region" evidence="1">
    <location>
        <begin position="12"/>
        <end position="53"/>
    </location>
</feature>
<feature type="compositionally biased region" description="Acidic residues" evidence="2">
    <location>
        <begin position="2380"/>
        <end position="2406"/>
    </location>
</feature>
<feature type="compositionally biased region" description="Acidic residues" evidence="2">
    <location>
        <begin position="74"/>
        <end position="84"/>
    </location>
</feature>
<feature type="region of interest" description="Disordered" evidence="2">
    <location>
        <begin position="2378"/>
        <end position="2415"/>
    </location>
</feature>
<keyword evidence="1" id="KW-0175">Coiled coil</keyword>
<dbReference type="EMBL" id="OC002344">
    <property type="protein sequence ID" value="CAD7261699.1"/>
    <property type="molecule type" value="Genomic_DNA"/>
</dbReference>
<evidence type="ECO:0000256" key="1">
    <source>
        <dbReference type="SAM" id="Coils"/>
    </source>
</evidence>
<feature type="compositionally biased region" description="Polar residues" evidence="2">
    <location>
        <begin position="1467"/>
        <end position="1487"/>
    </location>
</feature>
<dbReference type="InterPro" id="IPR036116">
    <property type="entry name" value="FN3_sf"/>
</dbReference>
<feature type="region of interest" description="Disordered" evidence="2">
    <location>
        <begin position="1522"/>
        <end position="1548"/>
    </location>
</feature>
<accession>A0A7R9AX28</accession>
<protein>
    <recommendedName>
        <fullName evidence="3">Fibronectin type-III domain-containing protein</fullName>
    </recommendedName>
</protein>
<evidence type="ECO:0000256" key="2">
    <source>
        <dbReference type="SAM" id="MobiDB-lite"/>
    </source>
</evidence>
<gene>
    <name evidence="4" type="ORF">TSIB3V08_LOCUS5826</name>
</gene>
<proteinExistence type="predicted"/>
<dbReference type="SUPFAM" id="SSF49265">
    <property type="entry name" value="Fibronectin type III"/>
    <property type="match status" value="1"/>
</dbReference>
<dbReference type="PANTHER" id="PTHR43049">
    <property type="entry name" value="EARLY ENDOSOME ANTIGEN"/>
    <property type="match status" value="1"/>
</dbReference>
<name>A0A7R9AX28_TIMSH</name>
<feature type="coiled-coil region" evidence="1">
    <location>
        <begin position="390"/>
        <end position="458"/>
    </location>
</feature>
<feature type="compositionally biased region" description="Basic and acidic residues" evidence="2">
    <location>
        <begin position="2772"/>
        <end position="2783"/>
    </location>
</feature>
<organism evidence="4">
    <name type="scientific">Timema shepardi</name>
    <name type="common">Walking stick</name>
    <dbReference type="NCBI Taxonomy" id="629360"/>
    <lineage>
        <taxon>Eukaryota</taxon>
        <taxon>Metazoa</taxon>
        <taxon>Ecdysozoa</taxon>
        <taxon>Arthropoda</taxon>
        <taxon>Hexapoda</taxon>
        <taxon>Insecta</taxon>
        <taxon>Pterygota</taxon>
        <taxon>Neoptera</taxon>
        <taxon>Polyneoptera</taxon>
        <taxon>Phasmatodea</taxon>
        <taxon>Timematodea</taxon>
        <taxon>Timematoidea</taxon>
        <taxon>Timematidae</taxon>
        <taxon>Timema</taxon>
    </lineage>
</organism>
<feature type="compositionally biased region" description="Low complexity" evidence="2">
    <location>
        <begin position="85"/>
        <end position="95"/>
    </location>
</feature>
<evidence type="ECO:0000313" key="4">
    <source>
        <dbReference type="EMBL" id="CAD7261699.1"/>
    </source>
</evidence>
<feature type="coiled-coil region" evidence="1">
    <location>
        <begin position="3487"/>
        <end position="3535"/>
    </location>
</feature>
<dbReference type="PANTHER" id="PTHR43049:SF1">
    <property type="entry name" value="EARLY ENDOSOME ANTIGEN"/>
    <property type="match status" value="1"/>
</dbReference>
<feature type="compositionally biased region" description="Low complexity" evidence="2">
    <location>
        <begin position="3831"/>
        <end position="3841"/>
    </location>
</feature>
<feature type="region of interest" description="Disordered" evidence="2">
    <location>
        <begin position="2069"/>
        <end position="2096"/>
    </location>
</feature>
<dbReference type="PROSITE" id="PS50853">
    <property type="entry name" value="FN3"/>
    <property type="match status" value="1"/>
</dbReference>
<feature type="coiled-coil region" evidence="1">
    <location>
        <begin position="591"/>
        <end position="668"/>
    </location>
</feature>
<feature type="region of interest" description="Disordered" evidence="2">
    <location>
        <begin position="1462"/>
        <end position="1487"/>
    </location>
</feature>
<sequence>MYLNGGKTIPRRNRSALELETLRQQLQDREQEIAQLRQATKDKDHKLEQLTSRYRREQMRHYYRQQFMELEPVLEEDSEAEEGSPDSSPSNSPSPGLRNMWNKSPTPNYHEELYLELLKEHTELQHAFQRSQLDHRLMERLDHELVLASAQNKELKKALKQAVAVGKTAKVNSKMSAQVQECQAREAALQTENLELREQNELLEFRILELENDYEHEDLKSRLLQVAKTLQNAPDKSCLLQILALLDSYEQNLDIECLGSLNKSISLGRPRRNLTEHLSRSGGRIIATVFPFKGDLDLELDSPLQEEEVTTKQRSTECLQESGIFEELEYSNQGTQTEDILQPAETPPGNLGEELQKLTRIRERIQERDSSSKLLLIPTDAVGDYNKLRLEALEEKYHECKSLSTRLQQAEDKVCRLEEEKIRLERSEDSFRLRCQKLEEELVLLADKEKELESLLEEERLSYQEGFCRILKEKLDKEECADLLQCVIPVLIMYNVWCASKNVLHDQCKCTKYYKLLGDSKTVANNPELTPKPLYYGFIPYLTSSPDFASEHPCCKDKLPTQVMYVSDQASLSEEPSTGNENIELELNSILNQLKDNIAREADELHDARKEEIKYKEDIKKLQEELATLKGQKSPRRDSGQELFNMDRKRLENNVDMMASKIKTLENKEKRYLETLRRGEVLINKVKQLYIHKLEDAKRSCLAFEDGLHAYERPMDRKNQGKKEECENDQLRERIIDLEDREKELSKRLQKLENEKRKLKTDINDLQADLDMSREAREDLKKNIDGTIKLAVLKEKKITQKLQDQVEELRQELANLDKKQKQKINELKKQLNEAHKEIVNCDCTISELREEVETLETTISNLTHSLEHQLQLEQVLRANLEQLTAERDHELEQARLRVMTTPNVQQELRESQISAAMKSFELEKQRFKQSSFKRKPMEMKEDLNLIPPESSEPHFYELGVAAQDPESFQVYSDYRERETDPKLYEVRAPGMGSFFEEAAHVEAPEPELKGFSEGLESNEIKPDEIEGDVTVDLKPSADTNESIFKETLQLCLQAHKKSLESGGHKNNIDPWFESLESLDLDGLWEENLPKVSHEFSDIVFGQDHDVKRQPICPFQEIGGNRPGSYNRDSHSQPDISYQPGIKVRRLSIDKHGQLFFIDTGGNKVFVDSEGKVIKAERNAMAAGMKSQTLDPLWANTPAPKEEKDVASEKLAQILDPSWNYKPVAREGMEKESKTLDPLGDHKLKPMDQERKQVAMDEELQALQTSSSEKLPILLHQAPKPPEDNYLMHRGQEFVMGQISSKFLPEVCKDAVEITHAVRKDSSGISNITRRLSTAILHVKYKAGWDPDAIGFRHVWDSPAKGYPHITSMGMRRRTRIPGEYATGNKDGKGKITKENDGDEVCWKNTVREAEKEMGGADNGMKESDADTRLKEPLEQMHSASPLNYKDTTPKPIDGGVTALKSRDCGIPTTSPHKIQDTTGLSKPTSAPPQLSGVAPFVGLKSHEDRVTFQGMGVTSLPTFKPPDVSVSSLQPPRVPDITGEPLSSPNSQDYRKTIGAPRPCYCPPLVPTSNIETFPMSPTLQQMRTPAPVISSVSGPQGISGDKELQTMDLNPAEVVSLAKINKKEEEQCVMRDNAEKEFEHIFSSVNKPCSYQAPASSLKPAPLDEDEAFLQDERLDCFQINVGPHHPVTVDDEDQVIPQDERLDCFNIDVGPHFYNTEEEFKRMSAMISKCKSPAPRGSSQFPYKTTSTLSKTKAYHDFSESSVRPKAKDTAGDLNKCCALGFDTEERPGSSLKPHVSLLEETAQGVRLADEEFCIKSIIYETTHDTPAGPIPEYVPVSEDLDFNVRVSAEDVDFGPNGKSVLEPYVKPCDFTDSQIEQSFYSALSHQTLGSQECVFPDFTIPRPILLPTLTSEVKDTSRDWDFFYRLKSTEHYPIKGDNIAPADIRLIEQVRSAPSPPQGTLRPTYTESVRSTVPFNYPEHYITSPSKVSGESKRSMTSDLGCKVICWDETIEKKSCFTLQELSQCDILCWGLDHDYDNFGPKLIPSRGQPESFYKSDQTESFYKSDQPESFYKSDQPKSLHKVGQPGSIPGTNKMPRKISVVIDVAELPPSPAGEDLDTVEVLTIDSAHEELYHRLSAENVNFGDDGDCILETYKDNFIFTDEQLEEAFYTSLPEEKLGSHERMFTDCFPQYKQLPEPTVPRTPPPTPVPLISEVENMLSAKEHPLLKLQHSINSSMDCHILCWDEAFIDELMTAPIPDHFPLEDVQSDFECKVLCWAEEPLESKSSLLSLAKSSLESLKSISSEIGCRVVCWAERLGVVKKSKEPVGIAPLPSASTCEFLCWDYEEESHGAPDPVRQLESYYSWEEVEYASITPREEEEEFDIELSDIDSDSDEYEDEDEADAREVEESSQISKGVLKDDVIQITKTDSKYIFESIDITKDILSFVLNKLHMIKNSVDGDGRDETESSIDSLVEVSSSEEPNEISKAIDYKIGDLDSSASKHKILNLVEDISKKYSGTIINDFIKPKEDIDKVKDDDDVTKQDIDKVDRHTIFEEKSVSLVEGERNDLKETELKQEEYSEQVEEVGEKLEENLEKLGEDIKEIENFEETKTIENGESGKLRSSGEEIYNQIILGVIANVVSDELLEKTSEDLSEIKTNVEREILEMKNDDDKEKKEKLKDVEHLDENKLIEKDSGKQLNIETRKELLVVDKDSEDKVKIDSKLIVETLDKESEEEEVIELALSDADTSETTKPTMVDNIPSDESPNGDPKEISVADTKSEGPEDFTRHILLELFKGIGIVQEEVKVVKESDKLTTAEPVEQFKTESSSSILKPVATKNNQEVSNDTPIETDCVYITKSILLEIIEKSSALKKNEVVEEKDIGGQTEDISQDIAQKLLHLVLEQLDIDSKEVIPQMIMEKPERVSEIVEVTYAKDKGIGGGQEISEVPKRVVSKENKVPEIIDFKDENIPEIIDSKEKTIPEIIDSREKTIPEIINSREKTIPEIIDSREKTIPEIIDSREKTIPEIIDSREKTIPEIIDSREKTIPEIIDSKDKTVPEISEKKAQEIVGPTEVEDLKKFKEPVVKYVKKADNGSLLDLKRTAPTFEKFEVNTQIKIKLAGTDTMTPKNIIIKLVNKADIQFDEDRVEELDDVEQRHVSECKVNQEPVTVIVDTEKEKEITQVNYTKDEFIDKESQTVLKSPKELIDEHDMSQEASQEIVSRKSLLDTTFDLKSAIISHSRINMETAGSQSSAMECKVLCWDEHPEKTTHSTLERVNTCDILCWRSEQYYHKTSSFSSAKQGTETPAPLYDPVQYFNKLLPGQTNQSQQGFFPEKIARFEHYRPKIALDSETKLPENLSNMPKPMQENFDFPIPQYQVYKTKGKDPTRPLTYINKVSNDQSIPNNMASPGMMFEKQSTSIRNDPARDLLPPIPRMQQHVCPYSSLGAGVVSTSSAPPSSVAQPPTPSRHVVSCYNTPMAMLASTHSHEQEVNSISEKKDALQKKLEQLEERAAIKSREMVELKQTMLQLQQQQGWQLTNIPPPTTPKVDPSLEGMKAALDNMLVKCRTKDQMITAMADELQRQRRSSAMERVLTDVATDKANMVPDFDRARLHEYLQHPRPRTVPESAQHETPGFPKGLTVLRRINPNTLLLGWDPPAPTITGIIGYDIFIILQVYVNGNIQERVRSATRNRTLLHGLDLTRKIEILVYAVTPKGKFADPAFVSYQDTVDRPGRPTVGKSLGGVSSTVVKRLSAKAISPTILGINSVSSNPGSNPHPKIQSHLLILEDIPGTVEFPTKLSAPVNSVPESGMKNINRGSGMYSSKMSSKLSSPSPFVSSGGNGRDDDAFGNGKVVTEVRSVEVGDTCPLNDDPVLKAPLGFVSIFSDHAETVAEVVAWLLKCQISFKLLVPLANEQVGIVALFGLAAVNHVPVIADHHPLLEQRHVGALAPLRAAAHYHTIVVNQTGIPRAGRETRHLKHVGAPPTVDAAPGTCWESQEDDGAGLCSQSRQINNYKLSDM</sequence>
<reference evidence="4" key="1">
    <citation type="submission" date="2020-11" db="EMBL/GenBank/DDBJ databases">
        <authorList>
            <person name="Tran Van P."/>
        </authorList>
    </citation>
    <scope>NUCLEOTIDE SEQUENCE</scope>
</reference>
<feature type="domain" description="Fibronectin type-III" evidence="3">
    <location>
        <begin position="3638"/>
        <end position="3734"/>
    </location>
</feature>
<dbReference type="CDD" id="cd00063">
    <property type="entry name" value="FN3"/>
    <property type="match status" value="1"/>
</dbReference>
<feature type="coiled-coil region" evidence="1">
    <location>
        <begin position="138"/>
        <end position="213"/>
    </location>
</feature>
<dbReference type="InterPro" id="IPR003961">
    <property type="entry name" value="FN3_dom"/>
</dbReference>
<evidence type="ECO:0000259" key="3">
    <source>
        <dbReference type="PROSITE" id="PS50853"/>
    </source>
</evidence>
<feature type="coiled-coil region" evidence="1">
    <location>
        <begin position="2649"/>
        <end position="2685"/>
    </location>
</feature>
<feature type="coiled-coil region" evidence="1">
    <location>
        <begin position="2565"/>
        <end position="2610"/>
    </location>
</feature>
<feature type="region of interest" description="Disordered" evidence="2">
    <location>
        <begin position="74"/>
        <end position="104"/>
    </location>
</feature>
<feature type="region of interest" description="Disordered" evidence="2">
    <location>
        <begin position="3831"/>
        <end position="3851"/>
    </location>
</feature>
<feature type="coiled-coil region" evidence="1">
    <location>
        <begin position="721"/>
        <end position="893"/>
    </location>
</feature>